<dbReference type="OrthoDB" id="9786443at2"/>
<accession>A1ZVU1</accession>
<dbReference type="Pfam" id="PF05962">
    <property type="entry name" value="HutD"/>
    <property type="match status" value="1"/>
</dbReference>
<reference evidence="1 2" key="1">
    <citation type="submission" date="2007-01" db="EMBL/GenBank/DDBJ databases">
        <authorList>
            <person name="Haygood M."/>
            <person name="Podell S."/>
            <person name="Anderson C."/>
            <person name="Hopkinson B."/>
            <person name="Roe K."/>
            <person name="Barbeau K."/>
            <person name="Gaasterland T."/>
            <person name="Ferriera S."/>
            <person name="Johnson J."/>
            <person name="Kravitz S."/>
            <person name="Beeson K."/>
            <person name="Sutton G."/>
            <person name="Rogers Y.-H."/>
            <person name="Friedman R."/>
            <person name="Frazier M."/>
            <person name="Venter J.C."/>
        </authorList>
    </citation>
    <scope>NUCLEOTIDE SEQUENCE [LARGE SCALE GENOMIC DNA]</scope>
    <source>
        <strain evidence="1 2">ATCC 23134</strain>
    </source>
</reference>
<dbReference type="SUPFAM" id="SSF51182">
    <property type="entry name" value="RmlC-like cupins"/>
    <property type="match status" value="1"/>
</dbReference>
<protein>
    <submittedName>
        <fullName evidence="1">Conserved protein</fullName>
    </submittedName>
</protein>
<evidence type="ECO:0000313" key="2">
    <source>
        <dbReference type="Proteomes" id="UP000004095"/>
    </source>
</evidence>
<dbReference type="RefSeq" id="WP_002702708.1">
    <property type="nucleotide sequence ID" value="NZ_AAWS01000047.1"/>
</dbReference>
<dbReference type="InterPro" id="IPR010282">
    <property type="entry name" value="Uncharacterised_HutD/Ves"/>
</dbReference>
<gene>
    <name evidence="1" type="ORF">M23134_06217</name>
</gene>
<dbReference type="PANTHER" id="PTHR37943:SF1">
    <property type="entry name" value="PROTEIN VES"/>
    <property type="match status" value="1"/>
</dbReference>
<dbReference type="InterPro" id="IPR014710">
    <property type="entry name" value="RmlC-like_jellyroll"/>
</dbReference>
<proteinExistence type="predicted"/>
<dbReference type="AlphaFoldDB" id="A1ZVU1"/>
<sequence length="193" mass="21599">MSTTILTAESFHETQWAGGTTTEFFIYPRTAVYNQLNFSFRLSAATVQAETSEFTSLPDVSRTLMVLDGTMTLTHEGQHTSQLNKFDTDVFEGGWKTTSTGQCTDFNLMTMGDAQGTLEGWAIDKSQIIDYPLKTSSSWFFMYVYVGKVSIYINNEKHTVNQGDVLVLETPSLISLQVKGRQDSEVVFCHIQA</sequence>
<dbReference type="eggNOG" id="COG3758">
    <property type="taxonomic scope" value="Bacteria"/>
</dbReference>
<dbReference type="InterPro" id="IPR011051">
    <property type="entry name" value="RmlC_Cupin_sf"/>
</dbReference>
<comment type="caution">
    <text evidence="1">The sequence shown here is derived from an EMBL/GenBank/DDBJ whole genome shotgun (WGS) entry which is preliminary data.</text>
</comment>
<dbReference type="Gene3D" id="2.60.120.10">
    <property type="entry name" value="Jelly Rolls"/>
    <property type="match status" value="1"/>
</dbReference>
<name>A1ZVU1_MICM2</name>
<dbReference type="Proteomes" id="UP000004095">
    <property type="component" value="Unassembled WGS sequence"/>
</dbReference>
<dbReference type="PANTHER" id="PTHR37943">
    <property type="entry name" value="PROTEIN VES"/>
    <property type="match status" value="1"/>
</dbReference>
<organism evidence="1 2">
    <name type="scientific">Microscilla marina ATCC 23134</name>
    <dbReference type="NCBI Taxonomy" id="313606"/>
    <lineage>
        <taxon>Bacteria</taxon>
        <taxon>Pseudomonadati</taxon>
        <taxon>Bacteroidota</taxon>
        <taxon>Cytophagia</taxon>
        <taxon>Cytophagales</taxon>
        <taxon>Microscillaceae</taxon>
        <taxon>Microscilla</taxon>
    </lineage>
</organism>
<keyword evidence="2" id="KW-1185">Reference proteome</keyword>
<evidence type="ECO:0000313" key="1">
    <source>
        <dbReference type="EMBL" id="EAY25518.1"/>
    </source>
</evidence>
<dbReference type="EMBL" id="AAWS01000047">
    <property type="protein sequence ID" value="EAY25518.1"/>
    <property type="molecule type" value="Genomic_DNA"/>
</dbReference>